<organism evidence="1 2">
    <name type="scientific">Punica granatum</name>
    <name type="common">Pomegranate</name>
    <dbReference type="NCBI Taxonomy" id="22663"/>
    <lineage>
        <taxon>Eukaryota</taxon>
        <taxon>Viridiplantae</taxon>
        <taxon>Streptophyta</taxon>
        <taxon>Embryophyta</taxon>
        <taxon>Tracheophyta</taxon>
        <taxon>Spermatophyta</taxon>
        <taxon>Magnoliopsida</taxon>
        <taxon>eudicotyledons</taxon>
        <taxon>Gunneridae</taxon>
        <taxon>Pentapetalae</taxon>
        <taxon>rosids</taxon>
        <taxon>malvids</taxon>
        <taxon>Myrtales</taxon>
        <taxon>Lythraceae</taxon>
        <taxon>Punica</taxon>
    </lineage>
</organism>
<dbReference type="AlphaFoldDB" id="A0A6P8D4L8"/>
<reference evidence="1" key="1">
    <citation type="journal article" date="2020" name="Plant Biotechnol. J.">
        <title>The pomegranate (Punica granatum L.) draft genome dissects genetic divergence between soft- and hard-seeded cultivars.</title>
        <authorList>
            <person name="Luo X."/>
            <person name="Li H."/>
            <person name="Wu Z."/>
            <person name="Yao W."/>
            <person name="Zhao P."/>
            <person name="Cao D."/>
            <person name="Yu H."/>
            <person name="Li K."/>
            <person name="Poudel K."/>
            <person name="Zhao D."/>
            <person name="Zhang F."/>
            <person name="Xia X."/>
            <person name="Chen L."/>
            <person name="Wang Q."/>
            <person name="Jing D."/>
            <person name="Cao S."/>
        </authorList>
    </citation>
    <scope>NUCLEOTIDE SEQUENCE [LARGE SCALE GENOMIC DNA]</scope>
    <source>
        <strain evidence="1">cv. Tunisia</strain>
    </source>
</reference>
<name>A0A6P8D4L8_PUNGR</name>
<keyword evidence="1" id="KW-1185">Reference proteome</keyword>
<evidence type="ECO:0000313" key="2">
    <source>
        <dbReference type="RefSeq" id="XP_031391435.1"/>
    </source>
</evidence>
<accession>A0A6P8D4L8</accession>
<dbReference type="RefSeq" id="XP_031391435.1">
    <property type="nucleotide sequence ID" value="XM_031535575.1"/>
</dbReference>
<sequence>MELEGKEPKGVGAIELVVGDSHSLLFALPSEKQWGTSLCYRRSRIGVPGGCIALVGLWISRLHRPSFQASSMRKAYLTVHVHNETAAAEGIVVMESESKELKGVGAIELALGDSQSSFFTLPSRNSKALSCATGDPKSVFLMVELLHWGYGFPVCLGQTFERVQRAKAYLTVLVHSEVTCST</sequence>
<dbReference type="Proteomes" id="UP000515151">
    <property type="component" value="Chromosome 4"/>
</dbReference>
<gene>
    <name evidence="2" type="primary">LOC116203702</name>
</gene>
<proteinExistence type="predicted"/>
<protein>
    <submittedName>
        <fullName evidence="2">Uncharacterized protein LOC116203702 isoform X1</fullName>
    </submittedName>
</protein>
<dbReference type="GeneID" id="116203702"/>
<evidence type="ECO:0000313" key="1">
    <source>
        <dbReference type="Proteomes" id="UP000515151"/>
    </source>
</evidence>
<reference evidence="2" key="2">
    <citation type="submission" date="2025-08" db="UniProtKB">
        <authorList>
            <consortium name="RefSeq"/>
        </authorList>
    </citation>
    <scope>IDENTIFICATION</scope>
    <source>
        <tissue evidence="2">Leaf</tissue>
    </source>
</reference>